<organism evidence="2">
    <name type="scientific">marine sediment metagenome</name>
    <dbReference type="NCBI Taxonomy" id="412755"/>
    <lineage>
        <taxon>unclassified sequences</taxon>
        <taxon>metagenomes</taxon>
        <taxon>ecological metagenomes</taxon>
    </lineage>
</organism>
<gene>
    <name evidence="2" type="ORF">LCGC14_2922920</name>
</gene>
<evidence type="ECO:0000313" key="2">
    <source>
        <dbReference type="EMBL" id="KKK70545.1"/>
    </source>
</evidence>
<evidence type="ECO:0000259" key="1">
    <source>
        <dbReference type="Pfam" id="PF14302"/>
    </source>
</evidence>
<proteinExistence type="predicted"/>
<name>A0A0F8YA43_9ZZZZ</name>
<feature type="domain" description="DUF4377" evidence="1">
    <location>
        <begin position="50"/>
        <end position="129"/>
    </location>
</feature>
<protein>
    <recommendedName>
        <fullName evidence="1">DUF4377 domain-containing protein</fullName>
    </recommendedName>
</protein>
<reference evidence="2" key="1">
    <citation type="journal article" date="2015" name="Nature">
        <title>Complex archaea that bridge the gap between prokaryotes and eukaryotes.</title>
        <authorList>
            <person name="Spang A."/>
            <person name="Saw J.H."/>
            <person name="Jorgensen S.L."/>
            <person name="Zaremba-Niedzwiedzka K."/>
            <person name="Martijn J."/>
            <person name="Lind A.E."/>
            <person name="van Eijk R."/>
            <person name="Schleper C."/>
            <person name="Guy L."/>
            <person name="Ettema T.J."/>
        </authorList>
    </citation>
    <scope>NUCLEOTIDE SEQUENCE</scope>
</reference>
<dbReference type="Pfam" id="PF14302">
    <property type="entry name" value="DUF4377"/>
    <property type="match status" value="1"/>
</dbReference>
<accession>A0A0F8YA43</accession>
<dbReference type="InterPro" id="IPR025485">
    <property type="entry name" value="DUF4377"/>
</dbReference>
<dbReference type="PROSITE" id="PS51257">
    <property type="entry name" value="PROKAR_LIPOPROTEIN"/>
    <property type="match status" value="1"/>
</dbReference>
<dbReference type="EMBL" id="LAZR01058141">
    <property type="protein sequence ID" value="KKK70545.1"/>
    <property type="molecule type" value="Genomic_DNA"/>
</dbReference>
<comment type="caution">
    <text evidence="2">The sequence shown here is derived from an EMBL/GenBank/DDBJ whole genome shotgun (WGS) entry which is preliminary data.</text>
</comment>
<sequence>MKKLALAALMTTFALSGCSTMSMDDERTMVVEGQPMNVKVVNIPSFEVEIAPRKAVCDLTATDGSMVESQCLQYRQTYQKNYTTLNGNIQGFTYEPNYRYVLDVRQEAVTAEGSNVVQPVWILNEVVSKTAE</sequence>
<dbReference type="AlphaFoldDB" id="A0A0F8YA43"/>